<gene>
    <name evidence="3" type="ORF">GMARGA_LOCUS2804</name>
</gene>
<dbReference type="EMBL" id="CAJVQB010000924">
    <property type="protein sequence ID" value="CAG8513556.1"/>
    <property type="molecule type" value="Genomic_DNA"/>
</dbReference>
<reference evidence="3 4" key="1">
    <citation type="submission" date="2021-06" db="EMBL/GenBank/DDBJ databases">
        <authorList>
            <person name="Kallberg Y."/>
            <person name="Tangrot J."/>
            <person name="Rosling A."/>
        </authorList>
    </citation>
    <scope>NUCLEOTIDE SEQUENCE [LARGE SCALE GENOMIC DNA]</scope>
    <source>
        <strain evidence="3 4">120-4 pot B 10/14</strain>
    </source>
</reference>
<keyword evidence="1" id="KW-0175">Coiled coil</keyword>
<feature type="compositionally biased region" description="Polar residues" evidence="2">
    <location>
        <begin position="660"/>
        <end position="700"/>
    </location>
</feature>
<evidence type="ECO:0000256" key="2">
    <source>
        <dbReference type="SAM" id="MobiDB-lite"/>
    </source>
</evidence>
<organism evidence="3 4">
    <name type="scientific">Gigaspora margarita</name>
    <dbReference type="NCBI Taxonomy" id="4874"/>
    <lineage>
        <taxon>Eukaryota</taxon>
        <taxon>Fungi</taxon>
        <taxon>Fungi incertae sedis</taxon>
        <taxon>Mucoromycota</taxon>
        <taxon>Glomeromycotina</taxon>
        <taxon>Glomeromycetes</taxon>
        <taxon>Diversisporales</taxon>
        <taxon>Gigasporaceae</taxon>
        <taxon>Gigaspora</taxon>
    </lineage>
</organism>
<evidence type="ECO:0000313" key="3">
    <source>
        <dbReference type="EMBL" id="CAG8513556.1"/>
    </source>
</evidence>
<evidence type="ECO:0000256" key="1">
    <source>
        <dbReference type="SAM" id="Coils"/>
    </source>
</evidence>
<feature type="compositionally biased region" description="Polar residues" evidence="2">
    <location>
        <begin position="127"/>
        <end position="136"/>
    </location>
</feature>
<feature type="coiled-coil region" evidence="1">
    <location>
        <begin position="185"/>
        <end position="289"/>
    </location>
</feature>
<feature type="region of interest" description="Disordered" evidence="2">
    <location>
        <begin position="19"/>
        <end position="138"/>
    </location>
</feature>
<protein>
    <submittedName>
        <fullName evidence="3">45094_t:CDS:1</fullName>
    </submittedName>
</protein>
<proteinExistence type="predicted"/>
<feature type="compositionally biased region" description="Polar residues" evidence="2">
    <location>
        <begin position="19"/>
        <end position="33"/>
    </location>
</feature>
<feature type="compositionally biased region" description="Low complexity" evidence="2">
    <location>
        <begin position="34"/>
        <end position="54"/>
    </location>
</feature>
<feature type="compositionally biased region" description="Polar residues" evidence="2">
    <location>
        <begin position="60"/>
        <end position="119"/>
    </location>
</feature>
<comment type="caution">
    <text evidence="3">The sequence shown here is derived from an EMBL/GenBank/DDBJ whole genome shotgun (WGS) entry which is preliminary data.</text>
</comment>
<accession>A0ABM8W390</accession>
<feature type="compositionally biased region" description="Low complexity" evidence="2">
    <location>
        <begin position="593"/>
        <end position="659"/>
    </location>
</feature>
<feature type="region of interest" description="Disordered" evidence="2">
    <location>
        <begin position="584"/>
        <end position="700"/>
    </location>
</feature>
<dbReference type="Proteomes" id="UP000789901">
    <property type="component" value="Unassembled WGS sequence"/>
</dbReference>
<name>A0ABM8W390_GIGMA</name>
<sequence>MATTDITEPMEEVEEYVSVNNTVETASNGNNDLSSNTKNGSSSASENNLENNANDAKNGFSLTNDPNKPENSSNLTGDPNNPENSSNLTGDPNNPENGSSLTGDPNPNGPSLASDNANGVTEPPPGTSASPNTTEKMNIDSKDEMKNVQSLENEEVTANQQDLKTSESDNQIENINSKPQIMNLISEQDNEITKLKGKLQENETEITEAYKKIDELQKELDEMKKRNKEFESENLRLHQDNYNKEMNLANLSTDRNNIISRYNSLVGSFQELTKKNEELKIEAAHYQSKLGDAKNFKLGDDDPNNSTALTRDIVSLQDDINLYARVKKGVTLNLEAAKNFLPRYGCSLENTANEDSEEKILIKGLLQRILIENVIEMMDRYLKSSNSQLSPEGNRELDLIDTTGKMIRLLSEFEKHRDGVDEVTQVAPIKLRQQIYAVLGDRGFANIKGEQKEHPFIVELSRYIDYTMSRFRTFKDEEKKQENDKLLPSIIREIIKIFFFRLKVQEPAASFKWFDRGEKVDPMQMVGTWDDNIDQWFVDICYFPLIGIDLDKDNRKILFQARVAVYKEKKGIFKTIASNIFNKSSTEDKRQQSRQQGKQSSTSSQSSLPPPRQSSNSSQSSLPPPRQSSTSSQSSLPPPRQNSTSSQSSLPPPRQSSLNTKNADSNIQDDPKNNSVIPQNAPSRSQHPQNPNTSDNNRTA</sequence>
<evidence type="ECO:0000313" key="4">
    <source>
        <dbReference type="Proteomes" id="UP000789901"/>
    </source>
</evidence>
<keyword evidence="4" id="KW-1185">Reference proteome</keyword>